<dbReference type="GO" id="GO:0009294">
    <property type="term" value="P:DNA-mediated transformation"/>
    <property type="evidence" value="ECO:0007669"/>
    <property type="project" value="InterPro"/>
</dbReference>
<evidence type="ECO:0000259" key="3">
    <source>
        <dbReference type="Pfam" id="PF17782"/>
    </source>
</evidence>
<evidence type="ECO:0000259" key="2">
    <source>
        <dbReference type="Pfam" id="PF02481"/>
    </source>
</evidence>
<comment type="caution">
    <text evidence="4">The sequence shown here is derived from an EMBL/GenBank/DDBJ whole genome shotgun (WGS) entry which is preliminary data.</text>
</comment>
<dbReference type="Proteomes" id="UP000240572">
    <property type="component" value="Unassembled WGS sequence"/>
</dbReference>
<dbReference type="InterPro" id="IPR010994">
    <property type="entry name" value="RuvA_2-like"/>
</dbReference>
<gene>
    <name evidence="4" type="ORF">B0I18_11659</name>
</gene>
<name>A0A2P8CST9_9BACT</name>
<sequence length="368" mass="39840">MYKDEICEGELYALMALTRTPFIGGRRARILLEHFGTAEAVFEASGRQLAAVAGWGEQRIQSLKSTADHRWIMNEMRFMQEHGVYPLPWSHSNFPRLLNACADAPVLLYYKGMLPTNTGKTVAVIGTRKNTDYGKKMAEDLVAALQEENVTIVSGLAFGIDIYAHKKALACNMPTIAVLAHGLDRIYPAAHKHAAAAMIQQGGLLTEYASGTLPDKQNFPMRNRIVAGMADVTVVVETGIKGGAMITAKLASGYNRDVAAFPGKITDARSGGCNELIRTHVAQLIGSAADLMELMNWKQDGPKKVVQPELFAGPAATVVEVLGEAGNVHIEQLLQRADIGNAALAAVLLDLELNGFIQALPGKCYRLR</sequence>
<dbReference type="SUPFAM" id="SSF47781">
    <property type="entry name" value="RuvA domain 2-like"/>
    <property type="match status" value="1"/>
</dbReference>
<feature type="domain" description="DprA winged helix" evidence="3">
    <location>
        <begin position="314"/>
        <end position="363"/>
    </location>
</feature>
<protein>
    <submittedName>
        <fullName evidence="4">DNA processing protein</fullName>
    </submittedName>
</protein>
<keyword evidence="5" id="KW-1185">Reference proteome</keyword>
<dbReference type="NCBIfam" id="TIGR00732">
    <property type="entry name" value="dprA"/>
    <property type="match status" value="1"/>
</dbReference>
<dbReference type="InterPro" id="IPR041614">
    <property type="entry name" value="DprA_WH"/>
</dbReference>
<dbReference type="Pfam" id="PF14520">
    <property type="entry name" value="HHH_5"/>
    <property type="match status" value="1"/>
</dbReference>
<dbReference type="EMBL" id="PYGD01000016">
    <property type="protein sequence ID" value="PSK88028.1"/>
    <property type="molecule type" value="Genomic_DNA"/>
</dbReference>
<dbReference type="Gene3D" id="3.40.50.450">
    <property type="match status" value="1"/>
</dbReference>
<dbReference type="InterPro" id="IPR057666">
    <property type="entry name" value="DrpA_SLOG"/>
</dbReference>
<dbReference type="InterPro" id="IPR003488">
    <property type="entry name" value="DprA"/>
</dbReference>
<evidence type="ECO:0000256" key="1">
    <source>
        <dbReference type="ARBA" id="ARBA00006525"/>
    </source>
</evidence>
<comment type="similarity">
    <text evidence="1">Belongs to the DprA/Smf family.</text>
</comment>
<accession>A0A2P8CST9</accession>
<reference evidence="4 5" key="1">
    <citation type="submission" date="2018-03" db="EMBL/GenBank/DDBJ databases">
        <title>Genomic Encyclopedia of Type Strains, Phase III (KMG-III): the genomes of soil and plant-associated and newly described type strains.</title>
        <authorList>
            <person name="Whitman W."/>
        </authorList>
    </citation>
    <scope>NUCLEOTIDE SEQUENCE [LARGE SCALE GENOMIC DNA]</scope>
    <source>
        <strain evidence="4 5">CGMCC 1.12700</strain>
    </source>
</reference>
<dbReference type="AlphaFoldDB" id="A0A2P8CST9"/>
<feature type="domain" description="Smf/DprA SLOG" evidence="2">
    <location>
        <begin position="90"/>
        <end position="295"/>
    </location>
</feature>
<dbReference type="Pfam" id="PF02481">
    <property type="entry name" value="DNA_processg_A"/>
    <property type="match status" value="1"/>
</dbReference>
<dbReference type="Gene3D" id="1.10.10.10">
    <property type="entry name" value="Winged helix-like DNA-binding domain superfamily/Winged helix DNA-binding domain"/>
    <property type="match status" value="1"/>
</dbReference>
<dbReference type="PANTHER" id="PTHR43022">
    <property type="entry name" value="PROTEIN SMF"/>
    <property type="match status" value="1"/>
</dbReference>
<evidence type="ECO:0000313" key="4">
    <source>
        <dbReference type="EMBL" id="PSK88028.1"/>
    </source>
</evidence>
<dbReference type="Pfam" id="PF17782">
    <property type="entry name" value="WHD_DprA"/>
    <property type="match status" value="1"/>
</dbReference>
<dbReference type="SUPFAM" id="SSF102405">
    <property type="entry name" value="MCP/YpsA-like"/>
    <property type="match status" value="1"/>
</dbReference>
<proteinExistence type="inferred from homology"/>
<dbReference type="InterPro" id="IPR036388">
    <property type="entry name" value="WH-like_DNA-bd_sf"/>
</dbReference>
<evidence type="ECO:0000313" key="5">
    <source>
        <dbReference type="Proteomes" id="UP000240572"/>
    </source>
</evidence>
<organism evidence="4 5">
    <name type="scientific">Taibaiella chishuiensis</name>
    <dbReference type="NCBI Taxonomy" id="1434707"/>
    <lineage>
        <taxon>Bacteria</taxon>
        <taxon>Pseudomonadati</taxon>
        <taxon>Bacteroidota</taxon>
        <taxon>Chitinophagia</taxon>
        <taxon>Chitinophagales</taxon>
        <taxon>Chitinophagaceae</taxon>
        <taxon>Taibaiella</taxon>
    </lineage>
</organism>
<dbReference type="PANTHER" id="PTHR43022:SF1">
    <property type="entry name" value="PROTEIN SMF"/>
    <property type="match status" value="1"/>
</dbReference>